<accession>A0A0G4P4R0</accession>
<keyword evidence="9" id="KW-1185">Reference proteome</keyword>
<comment type="subcellular location">
    <subcellularLocation>
        <location evidence="1">Membrane</location>
        <topology evidence="1">Multi-pass membrane protein</topology>
    </subcellularLocation>
</comment>
<protein>
    <submittedName>
        <fullName evidence="8">Str. FM013</fullName>
    </submittedName>
</protein>
<dbReference type="EMBL" id="HG793138">
    <property type="protein sequence ID" value="CRL21278.1"/>
    <property type="molecule type" value="Genomic_DNA"/>
</dbReference>
<dbReference type="AlphaFoldDB" id="A0A0G4P4R0"/>
<evidence type="ECO:0000256" key="4">
    <source>
        <dbReference type="ARBA" id="ARBA00023136"/>
    </source>
</evidence>
<feature type="transmembrane region" description="Helical" evidence="6">
    <location>
        <begin position="178"/>
        <end position="203"/>
    </location>
</feature>
<feature type="transmembrane region" description="Helical" evidence="6">
    <location>
        <begin position="215"/>
        <end position="237"/>
    </location>
</feature>
<dbReference type="InterPro" id="IPR049326">
    <property type="entry name" value="Rhodopsin_dom_fungi"/>
</dbReference>
<evidence type="ECO:0000256" key="6">
    <source>
        <dbReference type="SAM" id="Phobius"/>
    </source>
</evidence>
<dbReference type="PANTHER" id="PTHR33048:SF163">
    <property type="entry name" value="INTEGRAL MEMBRANE PROTEIN (AFU_ORTHOLOGUE AFUA_8G05510)"/>
    <property type="match status" value="1"/>
</dbReference>
<feature type="transmembrane region" description="Helical" evidence="6">
    <location>
        <begin position="58"/>
        <end position="81"/>
    </location>
</feature>
<evidence type="ECO:0000256" key="5">
    <source>
        <dbReference type="ARBA" id="ARBA00038359"/>
    </source>
</evidence>
<comment type="similarity">
    <text evidence="5">Belongs to the SAT4 family.</text>
</comment>
<keyword evidence="3 6" id="KW-1133">Transmembrane helix</keyword>
<keyword evidence="2 6" id="KW-0812">Transmembrane</keyword>
<evidence type="ECO:0000313" key="8">
    <source>
        <dbReference type="EMBL" id="CRL21278.1"/>
    </source>
</evidence>
<evidence type="ECO:0000256" key="3">
    <source>
        <dbReference type="ARBA" id="ARBA00022989"/>
    </source>
</evidence>
<evidence type="ECO:0000313" key="9">
    <source>
        <dbReference type="Proteomes" id="UP000053732"/>
    </source>
</evidence>
<keyword evidence="4 6" id="KW-0472">Membrane</keyword>
<organism evidence="8 9">
    <name type="scientific">Penicillium camemberti (strain FM 013)</name>
    <dbReference type="NCBI Taxonomy" id="1429867"/>
    <lineage>
        <taxon>Eukaryota</taxon>
        <taxon>Fungi</taxon>
        <taxon>Dikarya</taxon>
        <taxon>Ascomycota</taxon>
        <taxon>Pezizomycotina</taxon>
        <taxon>Eurotiomycetes</taxon>
        <taxon>Eurotiomycetidae</taxon>
        <taxon>Eurotiales</taxon>
        <taxon>Aspergillaceae</taxon>
        <taxon>Penicillium</taxon>
    </lineage>
</organism>
<dbReference type="Proteomes" id="UP000053732">
    <property type="component" value="Unassembled WGS sequence"/>
</dbReference>
<proteinExistence type="inferred from homology"/>
<sequence length="360" mass="40731">MSLSPFGKPPPGTNLNASHGTLNYAPAVATYSLAVIAVGLRFYTRFRVQTVKVGADDWVIVAALLPVTACIALIVLASGYNGLGKHVWSIPPPEVVEMMRILFAFILFYVLTTPLVKISILLFYRRIFGMTYPIWFCMFLSVGYFFSGWIAFLSYCRPVSYYWTQYAEPSGGKCVFKVYPFFITQSVVNMATDVLILLVPIPILWNLQMKRAQKILLSGIFLIGGIVCIASFIRIYYITFLKTSHDYTWVIGNFFLWSCIEPSIAILCACLPTLYPLLRSIIACMPGASSRKYSEALRNQDTTSKRIHIGRRRPLDWDETLLTTHDVQVEMDGTRRDSAQNGHITVETEFQMVEESNQLK</sequence>
<evidence type="ECO:0000259" key="7">
    <source>
        <dbReference type="Pfam" id="PF20684"/>
    </source>
</evidence>
<dbReference type="InterPro" id="IPR052337">
    <property type="entry name" value="SAT4-like"/>
</dbReference>
<dbReference type="PANTHER" id="PTHR33048">
    <property type="entry name" value="PTH11-LIKE INTEGRAL MEMBRANE PROTEIN (AFU_ORTHOLOGUE AFUA_5G11245)"/>
    <property type="match status" value="1"/>
</dbReference>
<feature type="transmembrane region" description="Helical" evidence="6">
    <location>
        <begin position="249"/>
        <end position="275"/>
    </location>
</feature>
<dbReference type="GO" id="GO:0016020">
    <property type="term" value="C:membrane"/>
    <property type="evidence" value="ECO:0007669"/>
    <property type="project" value="UniProtKB-SubCell"/>
</dbReference>
<feature type="transmembrane region" description="Helical" evidence="6">
    <location>
        <begin position="135"/>
        <end position="155"/>
    </location>
</feature>
<feature type="transmembrane region" description="Helical" evidence="6">
    <location>
        <begin position="101"/>
        <end position="123"/>
    </location>
</feature>
<dbReference type="STRING" id="1429867.A0A0G4P4R0"/>
<evidence type="ECO:0000256" key="2">
    <source>
        <dbReference type="ARBA" id="ARBA00022692"/>
    </source>
</evidence>
<feature type="transmembrane region" description="Helical" evidence="6">
    <location>
        <begin position="24"/>
        <end position="46"/>
    </location>
</feature>
<gene>
    <name evidence="8" type="ORF">PCAMFM013_S005g000442</name>
</gene>
<feature type="domain" description="Rhodopsin" evidence="7">
    <location>
        <begin position="40"/>
        <end position="279"/>
    </location>
</feature>
<name>A0A0G4P4R0_PENC3</name>
<evidence type="ECO:0000256" key="1">
    <source>
        <dbReference type="ARBA" id="ARBA00004141"/>
    </source>
</evidence>
<dbReference type="Pfam" id="PF20684">
    <property type="entry name" value="Fung_rhodopsin"/>
    <property type="match status" value="1"/>
</dbReference>
<reference evidence="8 9" key="1">
    <citation type="journal article" date="2014" name="Nat. Commun.">
        <title>Multiple recent horizontal transfers of a large genomic region in cheese making fungi.</title>
        <authorList>
            <person name="Cheeseman K."/>
            <person name="Ropars J."/>
            <person name="Renault P."/>
            <person name="Dupont J."/>
            <person name="Gouzy J."/>
            <person name="Branca A."/>
            <person name="Abraham A.L."/>
            <person name="Ceppi M."/>
            <person name="Conseiller E."/>
            <person name="Debuchy R."/>
            <person name="Malagnac F."/>
            <person name="Goarin A."/>
            <person name="Silar P."/>
            <person name="Lacoste S."/>
            <person name="Sallet E."/>
            <person name="Bensimon A."/>
            <person name="Giraud T."/>
            <person name="Brygoo Y."/>
        </authorList>
    </citation>
    <scope>NUCLEOTIDE SEQUENCE [LARGE SCALE GENOMIC DNA]</scope>
    <source>
        <strain evidence="9">FM 013</strain>
    </source>
</reference>